<feature type="transmembrane region" description="Helical" evidence="2">
    <location>
        <begin position="37"/>
        <end position="58"/>
    </location>
</feature>
<organism evidence="3 4">
    <name type="scientific">Ferviditalea candida</name>
    <dbReference type="NCBI Taxonomy" id="3108399"/>
    <lineage>
        <taxon>Bacteria</taxon>
        <taxon>Bacillati</taxon>
        <taxon>Bacillota</taxon>
        <taxon>Bacilli</taxon>
        <taxon>Bacillales</taxon>
        <taxon>Paenibacillaceae</taxon>
        <taxon>Ferviditalea</taxon>
    </lineage>
</organism>
<keyword evidence="2" id="KW-0812">Transmembrane</keyword>
<name>A0ABU5ZJU8_9BACL</name>
<dbReference type="EMBL" id="JAYJLD010000022">
    <property type="protein sequence ID" value="MEB3102793.1"/>
    <property type="molecule type" value="Genomic_DNA"/>
</dbReference>
<reference evidence="3" key="1">
    <citation type="submission" date="2023-12" db="EMBL/GenBank/DDBJ databases">
        <title>Fervidustalea candida gen. nov., sp. nov., a novel member of the family Paenibacillaceae isolated from a geothermal area.</title>
        <authorList>
            <person name="Li W.-J."/>
            <person name="Jiao J.-Y."/>
            <person name="Chen Y."/>
        </authorList>
    </citation>
    <scope>NUCLEOTIDE SEQUENCE</scope>
    <source>
        <strain evidence="3">SYSU GA230002</strain>
    </source>
</reference>
<dbReference type="RefSeq" id="WP_371754915.1">
    <property type="nucleotide sequence ID" value="NZ_JAYJLD010000022.1"/>
</dbReference>
<proteinExistence type="predicted"/>
<gene>
    <name evidence="3" type="ORF">VF724_14085</name>
</gene>
<accession>A0ABU5ZJU8</accession>
<keyword evidence="2" id="KW-1133">Transmembrane helix</keyword>
<sequence length="64" mass="7330">MRQKQTHIPVEKQDAKEMSLPPRRVLHPSNKGKLARIFYGSLLLLFVGLVIVLIVWGIHLKESV</sequence>
<evidence type="ECO:0000256" key="2">
    <source>
        <dbReference type="SAM" id="Phobius"/>
    </source>
</evidence>
<dbReference type="Proteomes" id="UP001310386">
    <property type="component" value="Unassembled WGS sequence"/>
</dbReference>
<keyword evidence="4" id="KW-1185">Reference proteome</keyword>
<evidence type="ECO:0000313" key="4">
    <source>
        <dbReference type="Proteomes" id="UP001310386"/>
    </source>
</evidence>
<evidence type="ECO:0000256" key="1">
    <source>
        <dbReference type="SAM" id="MobiDB-lite"/>
    </source>
</evidence>
<comment type="caution">
    <text evidence="3">The sequence shown here is derived from an EMBL/GenBank/DDBJ whole genome shotgun (WGS) entry which is preliminary data.</text>
</comment>
<evidence type="ECO:0000313" key="3">
    <source>
        <dbReference type="EMBL" id="MEB3102793.1"/>
    </source>
</evidence>
<keyword evidence="2" id="KW-0472">Membrane</keyword>
<feature type="region of interest" description="Disordered" evidence="1">
    <location>
        <begin position="1"/>
        <end position="23"/>
    </location>
</feature>
<protein>
    <submittedName>
        <fullName evidence="3">Uncharacterized protein</fullName>
    </submittedName>
</protein>